<evidence type="ECO:0000259" key="9">
    <source>
        <dbReference type="PROSITE" id="PS51480"/>
    </source>
</evidence>
<dbReference type="InterPro" id="IPR004007">
    <property type="entry name" value="DhaL_dom"/>
</dbReference>
<evidence type="ECO:0000256" key="6">
    <source>
        <dbReference type="ARBA" id="ARBA00022798"/>
    </source>
</evidence>
<dbReference type="RefSeq" id="WP_089740158.1">
    <property type="nucleotide sequence ID" value="NZ_FOGL01000005.1"/>
</dbReference>
<dbReference type="SUPFAM" id="SSF101473">
    <property type="entry name" value="DhaL-like"/>
    <property type="match status" value="1"/>
</dbReference>
<evidence type="ECO:0000313" key="10">
    <source>
        <dbReference type="EMBL" id="SER49895.1"/>
    </source>
</evidence>
<dbReference type="Pfam" id="PF02734">
    <property type="entry name" value="Dak2"/>
    <property type="match status" value="1"/>
</dbReference>
<evidence type="ECO:0000256" key="4">
    <source>
        <dbReference type="ARBA" id="ARBA00022679"/>
    </source>
</evidence>
<dbReference type="PANTHER" id="PTHR28629">
    <property type="entry name" value="TRIOKINASE/FMN CYCLASE"/>
    <property type="match status" value="1"/>
</dbReference>
<protein>
    <recommendedName>
        <fullName evidence="3">phosphoenolpyruvate--glycerone phosphotransferase</fullName>
        <ecNumber evidence="3">2.7.1.121</ecNumber>
    </recommendedName>
</protein>
<dbReference type="Proteomes" id="UP000199687">
    <property type="component" value="Unassembled WGS sequence"/>
</dbReference>
<evidence type="ECO:0000313" key="11">
    <source>
        <dbReference type="Proteomes" id="UP000199687"/>
    </source>
</evidence>
<evidence type="ECO:0000256" key="5">
    <source>
        <dbReference type="ARBA" id="ARBA00022777"/>
    </source>
</evidence>
<keyword evidence="4" id="KW-0808">Transferase</keyword>
<accession>A0A1H9PQ27</accession>
<dbReference type="SMART" id="SM01120">
    <property type="entry name" value="Dak2"/>
    <property type="match status" value="1"/>
</dbReference>
<feature type="domain" description="DhaL" evidence="9">
    <location>
        <begin position="7"/>
        <end position="200"/>
    </location>
</feature>
<dbReference type="Gene3D" id="1.25.40.340">
    <property type="match status" value="1"/>
</dbReference>
<keyword evidence="6" id="KW-0319">Glycerol metabolism</keyword>
<evidence type="ECO:0000256" key="2">
    <source>
        <dbReference type="ARBA" id="ARBA00004745"/>
    </source>
</evidence>
<dbReference type="GO" id="GO:0004371">
    <property type="term" value="F:glycerone kinase activity"/>
    <property type="evidence" value="ECO:0007669"/>
    <property type="project" value="InterPro"/>
</dbReference>
<dbReference type="GO" id="GO:0005829">
    <property type="term" value="C:cytosol"/>
    <property type="evidence" value="ECO:0007669"/>
    <property type="project" value="TreeGrafter"/>
</dbReference>
<dbReference type="PANTHER" id="PTHR28629:SF4">
    <property type="entry name" value="TRIOKINASE_FMN CYCLASE"/>
    <property type="match status" value="1"/>
</dbReference>
<dbReference type="InterPro" id="IPR036117">
    <property type="entry name" value="DhaL_dom_sf"/>
</dbReference>
<dbReference type="PROSITE" id="PS51480">
    <property type="entry name" value="DHAL"/>
    <property type="match status" value="1"/>
</dbReference>
<dbReference type="OrthoDB" id="9800291at2"/>
<sequence>MIILTVEKTKKWMNEIQKRMEANKEQLTVLDQAIGDGDHGINMERGFREVLAKISDTEYESVADVLKSVAMTLTAKVGGASGPLYGTAFLKMSMAMQGKEVDEIVFKTAVREAAEGIKMRGKAGMGEKTLYDVWNQVANFLAEEPAEDWDALLEVCQATIEDTREMTATKGRASYLKERSKGHVDPGSMSSFYIFEALMTVMETGDGSE</sequence>
<dbReference type="InterPro" id="IPR012737">
    <property type="entry name" value="DhaK_L_YcgS"/>
</dbReference>
<keyword evidence="11" id="KW-1185">Reference proteome</keyword>
<gene>
    <name evidence="10" type="ORF">SAMN04487944_10587</name>
</gene>
<dbReference type="GO" id="GO:0047324">
    <property type="term" value="F:phosphoenolpyruvate-glycerone phosphotransferase activity"/>
    <property type="evidence" value="ECO:0007669"/>
    <property type="project" value="UniProtKB-EC"/>
</dbReference>
<evidence type="ECO:0000256" key="7">
    <source>
        <dbReference type="ARBA" id="ARBA00046577"/>
    </source>
</evidence>
<dbReference type="NCBIfam" id="TIGR02365">
    <property type="entry name" value="dha_L_ycgS"/>
    <property type="match status" value="1"/>
</dbReference>
<dbReference type="AlphaFoldDB" id="A0A1H9PQ27"/>
<dbReference type="GO" id="GO:0019563">
    <property type="term" value="P:glycerol catabolic process"/>
    <property type="evidence" value="ECO:0007669"/>
    <property type="project" value="TreeGrafter"/>
</dbReference>
<dbReference type="EC" id="2.7.1.121" evidence="3"/>
<dbReference type="STRING" id="531814.SAMN04487944_10587"/>
<name>A0A1H9PQ27_9BACI</name>
<evidence type="ECO:0000256" key="1">
    <source>
        <dbReference type="ARBA" id="ARBA00001113"/>
    </source>
</evidence>
<proteinExistence type="predicted"/>
<comment type="pathway">
    <text evidence="2">Polyol metabolism; glycerol degradation.</text>
</comment>
<keyword evidence="5 10" id="KW-0418">Kinase</keyword>
<evidence type="ECO:0000256" key="3">
    <source>
        <dbReference type="ARBA" id="ARBA00012095"/>
    </source>
</evidence>
<comment type="subunit">
    <text evidence="7">Homodimer. The dihydroxyacetone kinase complex is composed of a homodimer of DhaM, a homodimer of DhaK and the subunit DhaL.</text>
</comment>
<dbReference type="EMBL" id="FOGL01000005">
    <property type="protein sequence ID" value="SER49895.1"/>
    <property type="molecule type" value="Genomic_DNA"/>
</dbReference>
<dbReference type="FunFam" id="1.25.40.340:FF:000002">
    <property type="entry name" value="Dihydroxyacetone kinase, L subunit"/>
    <property type="match status" value="1"/>
</dbReference>
<comment type="catalytic activity">
    <reaction evidence="1">
        <text>dihydroxyacetone + phosphoenolpyruvate = dihydroxyacetone phosphate + pyruvate</text>
        <dbReference type="Rhea" id="RHEA:18381"/>
        <dbReference type="ChEBI" id="CHEBI:15361"/>
        <dbReference type="ChEBI" id="CHEBI:16016"/>
        <dbReference type="ChEBI" id="CHEBI:57642"/>
        <dbReference type="ChEBI" id="CHEBI:58702"/>
        <dbReference type="EC" id="2.7.1.121"/>
    </reaction>
</comment>
<organism evidence="10 11">
    <name type="scientific">Gracilibacillus ureilyticus</name>
    <dbReference type="NCBI Taxonomy" id="531814"/>
    <lineage>
        <taxon>Bacteria</taxon>
        <taxon>Bacillati</taxon>
        <taxon>Bacillota</taxon>
        <taxon>Bacilli</taxon>
        <taxon>Bacillales</taxon>
        <taxon>Bacillaceae</taxon>
        <taxon>Gracilibacillus</taxon>
    </lineage>
</organism>
<comment type="function">
    <text evidence="8">ADP-binding subunit of the dihydroxyacetone kinase, which is responsible for the phosphoenolpyruvate (PEP)-dependent phosphorylation of dihydroxyacetone. DhaL-ADP is converted to DhaL-ATP via a phosphoryl group transfer from DhaM and transmits it to dihydroxyacetone binds to DhaK.</text>
</comment>
<dbReference type="InterPro" id="IPR050861">
    <property type="entry name" value="Dihydroxyacetone_Kinase"/>
</dbReference>
<reference evidence="10 11" key="1">
    <citation type="submission" date="2016-10" db="EMBL/GenBank/DDBJ databases">
        <authorList>
            <person name="de Groot N.N."/>
        </authorList>
    </citation>
    <scope>NUCLEOTIDE SEQUENCE [LARGE SCALE GENOMIC DNA]</scope>
    <source>
        <strain evidence="10 11">CGMCC 1.7727</strain>
    </source>
</reference>
<evidence type="ECO:0000256" key="8">
    <source>
        <dbReference type="ARBA" id="ARBA00055771"/>
    </source>
</evidence>